<evidence type="ECO:0000313" key="5">
    <source>
        <dbReference type="WBParaSite" id="nRc.2.0.1.t19829-RA"/>
    </source>
</evidence>
<keyword evidence="3" id="KW-1133">Transmembrane helix</keyword>
<dbReference type="PANTHER" id="PTHR24322:SF736">
    <property type="entry name" value="RETINOL DEHYDROGENASE 10"/>
    <property type="match status" value="1"/>
</dbReference>
<dbReference type="PANTHER" id="PTHR24322">
    <property type="entry name" value="PKSB"/>
    <property type="match status" value="1"/>
</dbReference>
<dbReference type="Pfam" id="PF00106">
    <property type="entry name" value="adh_short"/>
    <property type="match status" value="1"/>
</dbReference>
<dbReference type="Proteomes" id="UP000887565">
    <property type="component" value="Unplaced"/>
</dbReference>
<accession>A0A915J148</accession>
<keyword evidence="3" id="KW-0812">Transmembrane</keyword>
<comment type="similarity">
    <text evidence="1">Belongs to the short-chain dehydrogenases/reductases (SDR) family.</text>
</comment>
<keyword evidence="4" id="KW-1185">Reference proteome</keyword>
<proteinExistence type="inferred from homology"/>
<evidence type="ECO:0000256" key="3">
    <source>
        <dbReference type="SAM" id="Phobius"/>
    </source>
</evidence>
<evidence type="ECO:0000256" key="1">
    <source>
        <dbReference type="ARBA" id="ARBA00006484"/>
    </source>
</evidence>
<dbReference type="OMA" id="MLWDINE"/>
<dbReference type="InterPro" id="IPR036291">
    <property type="entry name" value="NAD(P)-bd_dom_sf"/>
</dbReference>
<sequence>MDSQQLPANVQLAFEWGQSILQASKVILVTLVLTIYHSCLALIPSKYYPKKSIEKQTVLITGAGSGLGRLLAVKMADLGAKILALDIDETALNETLRLINKRKPDCEPKSYVCDLSNRENIYT</sequence>
<dbReference type="GO" id="GO:0005811">
    <property type="term" value="C:lipid droplet"/>
    <property type="evidence" value="ECO:0007669"/>
    <property type="project" value="TreeGrafter"/>
</dbReference>
<evidence type="ECO:0000313" key="4">
    <source>
        <dbReference type="Proteomes" id="UP000887565"/>
    </source>
</evidence>
<organism evidence="4 5">
    <name type="scientific">Romanomermis culicivorax</name>
    <name type="common">Nematode worm</name>
    <dbReference type="NCBI Taxonomy" id="13658"/>
    <lineage>
        <taxon>Eukaryota</taxon>
        <taxon>Metazoa</taxon>
        <taxon>Ecdysozoa</taxon>
        <taxon>Nematoda</taxon>
        <taxon>Enoplea</taxon>
        <taxon>Dorylaimia</taxon>
        <taxon>Mermithida</taxon>
        <taxon>Mermithoidea</taxon>
        <taxon>Mermithidae</taxon>
        <taxon>Romanomermis</taxon>
    </lineage>
</organism>
<keyword evidence="3" id="KW-0472">Membrane</keyword>
<dbReference type="SUPFAM" id="SSF51735">
    <property type="entry name" value="NAD(P)-binding Rossmann-fold domains"/>
    <property type="match status" value="1"/>
</dbReference>
<keyword evidence="2" id="KW-0560">Oxidoreductase</keyword>
<dbReference type="InterPro" id="IPR002347">
    <property type="entry name" value="SDR_fam"/>
</dbReference>
<dbReference type="WBParaSite" id="nRc.2.0.1.t19829-RA">
    <property type="protein sequence ID" value="nRc.2.0.1.t19829-RA"/>
    <property type="gene ID" value="nRc.2.0.1.g19829"/>
</dbReference>
<protein>
    <submittedName>
        <fullName evidence="5">Uncharacterized protein</fullName>
    </submittedName>
</protein>
<reference evidence="5" key="1">
    <citation type="submission" date="2022-11" db="UniProtKB">
        <authorList>
            <consortium name="WormBaseParasite"/>
        </authorList>
    </citation>
    <scope>IDENTIFICATION</scope>
</reference>
<dbReference type="Gene3D" id="3.40.50.720">
    <property type="entry name" value="NAD(P)-binding Rossmann-like Domain"/>
    <property type="match status" value="1"/>
</dbReference>
<dbReference type="AlphaFoldDB" id="A0A915J148"/>
<dbReference type="GO" id="GO:0016616">
    <property type="term" value="F:oxidoreductase activity, acting on the CH-OH group of donors, NAD or NADP as acceptor"/>
    <property type="evidence" value="ECO:0007669"/>
    <property type="project" value="TreeGrafter"/>
</dbReference>
<feature type="transmembrane region" description="Helical" evidence="3">
    <location>
        <begin position="20"/>
        <end position="43"/>
    </location>
</feature>
<name>A0A915J148_ROMCU</name>
<evidence type="ECO:0000256" key="2">
    <source>
        <dbReference type="ARBA" id="ARBA00023002"/>
    </source>
</evidence>